<dbReference type="EMBL" id="BART01032657">
    <property type="protein sequence ID" value="GAH13297.1"/>
    <property type="molecule type" value="Genomic_DNA"/>
</dbReference>
<comment type="caution">
    <text evidence="4">The sequence shown here is derived from an EMBL/GenBank/DDBJ whole genome shotgun (WGS) entry which is preliminary data.</text>
</comment>
<comment type="similarity">
    <text evidence="1">Belongs to the iron-containing alcohol dehydrogenase family.</text>
</comment>
<dbReference type="Gene3D" id="1.20.1090.10">
    <property type="entry name" value="Dehydroquinate synthase-like - alpha domain"/>
    <property type="match status" value="1"/>
</dbReference>
<reference evidence="4" key="1">
    <citation type="journal article" date="2014" name="Front. Microbiol.">
        <title>High frequency of phylogenetically diverse reductive dehalogenase-homologous genes in deep subseafloor sedimentary metagenomes.</title>
        <authorList>
            <person name="Kawai M."/>
            <person name="Futagami T."/>
            <person name="Toyoda A."/>
            <person name="Takaki Y."/>
            <person name="Nishi S."/>
            <person name="Hori S."/>
            <person name="Arai W."/>
            <person name="Tsubouchi T."/>
            <person name="Morono Y."/>
            <person name="Uchiyama I."/>
            <person name="Ito T."/>
            <person name="Fujiyama A."/>
            <person name="Inagaki F."/>
            <person name="Takami H."/>
        </authorList>
    </citation>
    <scope>NUCLEOTIDE SEQUENCE</scope>
    <source>
        <strain evidence="4">Expedition CK06-06</strain>
    </source>
</reference>
<dbReference type="PANTHER" id="PTHR11496:SF102">
    <property type="entry name" value="ALCOHOL DEHYDROGENASE 4"/>
    <property type="match status" value="1"/>
</dbReference>
<organism evidence="4">
    <name type="scientific">marine sediment metagenome</name>
    <dbReference type="NCBI Taxonomy" id="412755"/>
    <lineage>
        <taxon>unclassified sequences</taxon>
        <taxon>metagenomes</taxon>
        <taxon>ecological metagenomes</taxon>
    </lineage>
</organism>
<keyword evidence="2" id="KW-0560">Oxidoreductase</keyword>
<dbReference type="GO" id="GO:0046872">
    <property type="term" value="F:metal ion binding"/>
    <property type="evidence" value="ECO:0007669"/>
    <property type="project" value="InterPro"/>
</dbReference>
<dbReference type="Gene3D" id="3.40.50.1970">
    <property type="match status" value="1"/>
</dbReference>
<feature type="domain" description="Alcohol dehydrogenase iron-type/glycerol dehydrogenase GldA" evidence="3">
    <location>
        <begin position="34"/>
        <end position="205"/>
    </location>
</feature>
<evidence type="ECO:0000259" key="3">
    <source>
        <dbReference type="Pfam" id="PF00465"/>
    </source>
</evidence>
<protein>
    <recommendedName>
        <fullName evidence="3">Alcohol dehydrogenase iron-type/glycerol dehydrogenase GldA domain-containing protein</fullName>
    </recommendedName>
</protein>
<dbReference type="GO" id="GO:0004022">
    <property type="term" value="F:alcohol dehydrogenase (NAD+) activity"/>
    <property type="evidence" value="ECO:0007669"/>
    <property type="project" value="TreeGrafter"/>
</dbReference>
<dbReference type="FunFam" id="3.40.50.1970:FF:000003">
    <property type="entry name" value="Alcohol dehydrogenase, iron-containing"/>
    <property type="match status" value="1"/>
</dbReference>
<evidence type="ECO:0000256" key="1">
    <source>
        <dbReference type="ARBA" id="ARBA00007358"/>
    </source>
</evidence>
<dbReference type="PANTHER" id="PTHR11496">
    <property type="entry name" value="ALCOHOL DEHYDROGENASE"/>
    <property type="match status" value="1"/>
</dbReference>
<accession>X1CZI9</accession>
<dbReference type="AlphaFoldDB" id="X1CZI9"/>
<evidence type="ECO:0000256" key="2">
    <source>
        <dbReference type="ARBA" id="ARBA00023002"/>
    </source>
</evidence>
<proteinExistence type="inferred from homology"/>
<feature type="non-terminal residue" evidence="4">
    <location>
        <position position="1"/>
    </location>
</feature>
<name>X1CZI9_9ZZZZ</name>
<gene>
    <name evidence="4" type="ORF">S01H4_56368</name>
</gene>
<dbReference type="SUPFAM" id="SSF56796">
    <property type="entry name" value="Dehydroquinate synthase-like"/>
    <property type="match status" value="1"/>
</dbReference>
<dbReference type="InterPro" id="IPR039697">
    <property type="entry name" value="Alcohol_dehydrogenase_Fe"/>
</dbReference>
<feature type="non-terminal residue" evidence="4">
    <location>
        <position position="242"/>
    </location>
</feature>
<dbReference type="InterPro" id="IPR001670">
    <property type="entry name" value="ADH_Fe/GldA"/>
</dbReference>
<sequence length="242" mass="26721">PTWYEMQYIQDLMPILNGRAVRGIDTAYFLPNMYIGKSALLKSSRYLEAILNKEERRALIITDSFTSKFVKKIEPFLKLIEMEYQVWSGALPEVPINTIEEGVSVCESFKPSVLIAIGGGSVMDTAKGIMIKYENPEENIHMILAFSQTLGLRKKIKKLVAIPTTAGTGSEAARAAVFTDTGRDPPKKLIVSHDELLADIAILDTDFVKDLPPFLTMATGLDALAHAMGGYTTNWGNPYTDA</sequence>
<evidence type="ECO:0000313" key="4">
    <source>
        <dbReference type="EMBL" id="GAH13297.1"/>
    </source>
</evidence>
<dbReference type="Pfam" id="PF00465">
    <property type="entry name" value="Fe-ADH"/>
    <property type="match status" value="1"/>
</dbReference>